<evidence type="ECO:0000313" key="2">
    <source>
        <dbReference type="EMBL" id="QDV34975.1"/>
    </source>
</evidence>
<dbReference type="OrthoDB" id="359066at2"/>
<dbReference type="Gene3D" id="2.30.130.30">
    <property type="entry name" value="Hypothetical protein"/>
    <property type="match status" value="1"/>
</dbReference>
<protein>
    <submittedName>
        <fullName evidence="2">ASCH domain protein</fullName>
    </submittedName>
</protein>
<dbReference type="AlphaFoldDB" id="A0A518H2D0"/>
<dbReference type="RefSeq" id="WP_145270250.1">
    <property type="nucleotide sequence ID" value="NZ_CP036426.1"/>
</dbReference>
<dbReference type="InterPro" id="IPR007374">
    <property type="entry name" value="ASCH_domain"/>
</dbReference>
<evidence type="ECO:0000313" key="3">
    <source>
        <dbReference type="Proteomes" id="UP000317835"/>
    </source>
</evidence>
<dbReference type="InterPro" id="IPR015947">
    <property type="entry name" value="PUA-like_sf"/>
</dbReference>
<dbReference type="KEGG" id="tpla:ElP_28720"/>
<dbReference type="CDD" id="cd06554">
    <property type="entry name" value="ASCH_ASC-1_like"/>
    <property type="match status" value="1"/>
</dbReference>
<feature type="domain" description="ASCH" evidence="1">
    <location>
        <begin position="4"/>
        <end position="81"/>
    </location>
</feature>
<keyword evidence="3" id="KW-1185">Reference proteome</keyword>
<proteinExistence type="predicted"/>
<dbReference type="Pfam" id="PF04266">
    <property type="entry name" value="ASCH"/>
    <property type="match status" value="1"/>
</dbReference>
<evidence type="ECO:0000259" key="1">
    <source>
        <dbReference type="Pfam" id="PF04266"/>
    </source>
</evidence>
<reference evidence="2 3" key="1">
    <citation type="submission" date="2019-02" db="EMBL/GenBank/DDBJ databases">
        <title>Deep-cultivation of Planctomycetes and their phenomic and genomic characterization uncovers novel biology.</title>
        <authorList>
            <person name="Wiegand S."/>
            <person name="Jogler M."/>
            <person name="Boedeker C."/>
            <person name="Pinto D."/>
            <person name="Vollmers J."/>
            <person name="Rivas-Marin E."/>
            <person name="Kohn T."/>
            <person name="Peeters S.H."/>
            <person name="Heuer A."/>
            <person name="Rast P."/>
            <person name="Oberbeckmann S."/>
            <person name="Bunk B."/>
            <person name="Jeske O."/>
            <person name="Meyerdierks A."/>
            <person name="Storesund J.E."/>
            <person name="Kallscheuer N."/>
            <person name="Luecker S."/>
            <person name="Lage O.M."/>
            <person name="Pohl T."/>
            <person name="Merkel B.J."/>
            <person name="Hornburger P."/>
            <person name="Mueller R.-W."/>
            <person name="Bruemmer F."/>
            <person name="Labrenz M."/>
            <person name="Spormann A.M."/>
            <person name="Op den Camp H."/>
            <person name="Overmann J."/>
            <person name="Amann R."/>
            <person name="Jetten M.S.M."/>
            <person name="Mascher T."/>
            <person name="Medema M.H."/>
            <person name="Devos D.P."/>
            <person name="Kaster A.-K."/>
            <person name="Ovreas L."/>
            <person name="Rohde M."/>
            <person name="Galperin M.Y."/>
            <person name="Jogler C."/>
        </authorList>
    </citation>
    <scope>NUCLEOTIDE SEQUENCE [LARGE SCALE GENOMIC DNA]</scope>
    <source>
        <strain evidence="2 3">ElP</strain>
    </source>
</reference>
<dbReference type="EMBL" id="CP036426">
    <property type="protein sequence ID" value="QDV34975.1"/>
    <property type="molecule type" value="Genomic_DNA"/>
</dbReference>
<organism evidence="2 3">
    <name type="scientific">Tautonia plasticadhaerens</name>
    <dbReference type="NCBI Taxonomy" id="2527974"/>
    <lineage>
        <taxon>Bacteria</taxon>
        <taxon>Pseudomonadati</taxon>
        <taxon>Planctomycetota</taxon>
        <taxon>Planctomycetia</taxon>
        <taxon>Isosphaerales</taxon>
        <taxon>Isosphaeraceae</taxon>
        <taxon>Tautonia</taxon>
    </lineage>
</organism>
<dbReference type="Proteomes" id="UP000317835">
    <property type="component" value="Chromosome"/>
</dbReference>
<sequence>MKALSIQQPWAWLIAHGFKPLENRTWNTKFRGELLIHAGKTFDSDGYDWVREEFPEIPMPAPGDFERGGIVGKADLTDVVKSSDSPWFSGPVGFCLERAQPVDFLPMPGKLGFFEVDYPQQAAA</sequence>
<gene>
    <name evidence="2" type="ORF">ElP_28720</name>
</gene>
<dbReference type="SUPFAM" id="SSF88697">
    <property type="entry name" value="PUA domain-like"/>
    <property type="match status" value="1"/>
</dbReference>
<name>A0A518H2D0_9BACT</name>
<accession>A0A518H2D0</accession>